<feature type="non-terminal residue" evidence="1">
    <location>
        <position position="232"/>
    </location>
</feature>
<name>A0A8H7BF90_9FUNG</name>
<accession>A0A8H7BF90</accession>
<dbReference type="EMBL" id="JABAYA010000568">
    <property type="protein sequence ID" value="KAF7720550.1"/>
    <property type="molecule type" value="Genomic_DNA"/>
</dbReference>
<dbReference type="OrthoDB" id="2220056at2759"/>
<evidence type="ECO:0000313" key="2">
    <source>
        <dbReference type="Proteomes" id="UP000605846"/>
    </source>
</evidence>
<proteinExistence type="predicted"/>
<organism evidence="1 2">
    <name type="scientific">Apophysomyces ossiformis</name>
    <dbReference type="NCBI Taxonomy" id="679940"/>
    <lineage>
        <taxon>Eukaryota</taxon>
        <taxon>Fungi</taxon>
        <taxon>Fungi incertae sedis</taxon>
        <taxon>Mucoromycota</taxon>
        <taxon>Mucoromycotina</taxon>
        <taxon>Mucoromycetes</taxon>
        <taxon>Mucorales</taxon>
        <taxon>Mucorineae</taxon>
        <taxon>Mucoraceae</taxon>
        <taxon>Apophysomyces</taxon>
    </lineage>
</organism>
<sequence length="232" mass="26591">MKALRATQQAPRKKLEANIIKIAKLLFGANDPGNFVLYTYAFFTNQQIYQRLEKVFPDLQKHYSQKQISTWLTAERLHFGSQKTQRINNVPQKGRWLWLCTAETAVTLQEKEGLFRFHCSNAVGNWVNVGYVRKSHTTESEESRIRLLQAMITRLVNRCLCTKLFASPCSSSTQPLLERDWPKPDLLAKLNGCDGDTQDLFAFLSTCTEKVRLCIIDYAGLSNDPDDVQKLL</sequence>
<keyword evidence="2" id="KW-1185">Reference proteome</keyword>
<evidence type="ECO:0000313" key="1">
    <source>
        <dbReference type="EMBL" id="KAF7720550.1"/>
    </source>
</evidence>
<dbReference type="Proteomes" id="UP000605846">
    <property type="component" value="Unassembled WGS sequence"/>
</dbReference>
<gene>
    <name evidence="1" type="ORF">EC973_007544</name>
</gene>
<dbReference type="AlphaFoldDB" id="A0A8H7BF90"/>
<protein>
    <submittedName>
        <fullName evidence="1">Uncharacterized protein</fullName>
    </submittedName>
</protein>
<reference evidence="1" key="1">
    <citation type="submission" date="2020-01" db="EMBL/GenBank/DDBJ databases">
        <title>Genome Sequencing of Three Apophysomyces-Like Fungal Strains Confirms a Novel Fungal Genus in the Mucoromycota with divergent Burkholderia-like Endosymbiotic Bacteria.</title>
        <authorList>
            <person name="Stajich J.E."/>
            <person name="Macias A.M."/>
            <person name="Carter-House D."/>
            <person name="Lovett B."/>
            <person name="Kasson L.R."/>
            <person name="Berry K."/>
            <person name="Grigoriev I."/>
            <person name="Chang Y."/>
            <person name="Spatafora J."/>
            <person name="Kasson M.T."/>
        </authorList>
    </citation>
    <scope>NUCLEOTIDE SEQUENCE</scope>
    <source>
        <strain evidence="1">NRRL A-21654</strain>
    </source>
</reference>
<comment type="caution">
    <text evidence="1">The sequence shown here is derived from an EMBL/GenBank/DDBJ whole genome shotgun (WGS) entry which is preliminary data.</text>
</comment>